<feature type="binding site" evidence="3">
    <location>
        <position position="117"/>
    </location>
    <ligand>
        <name>FAD</name>
        <dbReference type="ChEBI" id="CHEBI:57692"/>
    </ligand>
</feature>
<evidence type="ECO:0000259" key="7">
    <source>
        <dbReference type="PROSITE" id="PS00624"/>
    </source>
</evidence>
<dbReference type="InterPro" id="IPR000172">
    <property type="entry name" value="GMC_OxRdtase_N"/>
</dbReference>
<dbReference type="SUPFAM" id="SSF54373">
    <property type="entry name" value="FAD-linked reductases, C-terminal domain"/>
    <property type="match status" value="1"/>
</dbReference>
<keyword evidence="3 4" id="KW-0274">FAD</keyword>
<dbReference type="PIRSF" id="PIRSF000137">
    <property type="entry name" value="Alcohol_oxidase"/>
    <property type="match status" value="1"/>
</dbReference>
<dbReference type="OrthoDB" id="269227at2759"/>
<keyword evidence="4" id="KW-0285">Flavoprotein</keyword>
<dbReference type="Pfam" id="PF00732">
    <property type="entry name" value="GMC_oxred_N"/>
    <property type="match status" value="1"/>
</dbReference>
<keyword evidence="9" id="KW-1185">Reference proteome</keyword>
<gene>
    <name evidence="8" type="ORF">BS50DRAFT_162</name>
</gene>
<feature type="domain" description="Glucose-methanol-choline oxidoreductase N-terminal" evidence="6">
    <location>
        <begin position="115"/>
        <end position="138"/>
    </location>
</feature>
<comment type="cofactor">
    <cofactor evidence="3">
        <name>FAD</name>
        <dbReference type="ChEBI" id="CHEBI:57692"/>
    </cofactor>
</comment>
<evidence type="ECO:0000313" key="9">
    <source>
        <dbReference type="Proteomes" id="UP000240883"/>
    </source>
</evidence>
<evidence type="ECO:0000259" key="6">
    <source>
        <dbReference type="PROSITE" id="PS00623"/>
    </source>
</evidence>
<dbReference type="PROSITE" id="PS00624">
    <property type="entry name" value="GMC_OXRED_2"/>
    <property type="match status" value="1"/>
</dbReference>
<dbReference type="PANTHER" id="PTHR11552:SF115">
    <property type="entry name" value="DEHYDROGENASE XPTC-RELATED"/>
    <property type="match status" value="1"/>
</dbReference>
<feature type="chain" id="PRO_5015554572" evidence="5">
    <location>
        <begin position="20"/>
        <end position="621"/>
    </location>
</feature>
<evidence type="ECO:0000256" key="3">
    <source>
        <dbReference type="PIRSR" id="PIRSR000137-2"/>
    </source>
</evidence>
<dbReference type="Pfam" id="PF05199">
    <property type="entry name" value="GMC_oxred_C"/>
    <property type="match status" value="1"/>
</dbReference>
<evidence type="ECO:0000256" key="1">
    <source>
        <dbReference type="ARBA" id="ARBA00010790"/>
    </source>
</evidence>
<dbReference type="InterPro" id="IPR007867">
    <property type="entry name" value="GMC_OxRtase_C"/>
</dbReference>
<dbReference type="InterPro" id="IPR036188">
    <property type="entry name" value="FAD/NAD-bd_sf"/>
</dbReference>
<feature type="binding site" evidence="3">
    <location>
        <begin position="125"/>
        <end position="128"/>
    </location>
    <ligand>
        <name>FAD</name>
        <dbReference type="ChEBI" id="CHEBI:57692"/>
    </ligand>
</feature>
<proteinExistence type="inferred from homology"/>
<dbReference type="PROSITE" id="PS00623">
    <property type="entry name" value="GMC_OXRED_1"/>
    <property type="match status" value="1"/>
</dbReference>
<dbReference type="AlphaFoldDB" id="A0A2T2P827"/>
<organism evidence="8 9">
    <name type="scientific">Corynespora cassiicola Philippines</name>
    <dbReference type="NCBI Taxonomy" id="1448308"/>
    <lineage>
        <taxon>Eukaryota</taxon>
        <taxon>Fungi</taxon>
        <taxon>Dikarya</taxon>
        <taxon>Ascomycota</taxon>
        <taxon>Pezizomycotina</taxon>
        <taxon>Dothideomycetes</taxon>
        <taxon>Pleosporomycetidae</taxon>
        <taxon>Pleosporales</taxon>
        <taxon>Corynesporascaceae</taxon>
        <taxon>Corynespora</taxon>
    </lineage>
</organism>
<protein>
    <submittedName>
        <fullName evidence="8">Alcohol oxidase</fullName>
    </submittedName>
</protein>
<feature type="signal peptide" evidence="5">
    <location>
        <begin position="1"/>
        <end position="19"/>
    </location>
</feature>
<dbReference type="GO" id="GO:0016614">
    <property type="term" value="F:oxidoreductase activity, acting on CH-OH group of donors"/>
    <property type="evidence" value="ECO:0007669"/>
    <property type="project" value="InterPro"/>
</dbReference>
<name>A0A2T2P827_CORCC</name>
<evidence type="ECO:0000313" key="8">
    <source>
        <dbReference type="EMBL" id="PSN73810.1"/>
    </source>
</evidence>
<dbReference type="InterPro" id="IPR012132">
    <property type="entry name" value="GMC_OxRdtase"/>
</dbReference>
<dbReference type="EMBL" id="KZ678128">
    <property type="protein sequence ID" value="PSN73810.1"/>
    <property type="molecule type" value="Genomic_DNA"/>
</dbReference>
<dbReference type="Gene3D" id="3.50.50.60">
    <property type="entry name" value="FAD/NAD(P)-binding domain"/>
    <property type="match status" value="1"/>
</dbReference>
<dbReference type="Proteomes" id="UP000240883">
    <property type="component" value="Unassembled WGS sequence"/>
</dbReference>
<evidence type="ECO:0000256" key="4">
    <source>
        <dbReference type="RuleBase" id="RU003968"/>
    </source>
</evidence>
<evidence type="ECO:0000256" key="5">
    <source>
        <dbReference type="SAM" id="SignalP"/>
    </source>
</evidence>
<accession>A0A2T2P827</accession>
<keyword evidence="5" id="KW-0732">Signal</keyword>
<feature type="domain" description="Glucose-methanol-choline oxidoreductase N-terminal" evidence="7">
    <location>
        <begin position="307"/>
        <end position="321"/>
    </location>
</feature>
<feature type="active site" description="Proton acceptor" evidence="2">
    <location>
        <position position="595"/>
    </location>
</feature>
<sequence length="621" mass="65762">MLSANKLTLVLLSTHGALAHPLFTGQLISRTEDLLAEYDFVVVGAGASGLTVANRLSEESSVTVLVIEAGELDNDEDFVTIPGLAGGAVGTKYDWNTSYAVDEALGGRAISIPQGKVVGGSTKLNRMVFDRGARSDYDGWETLGSGGWNFETLLPYFKKNEKFTPPSEEILAEYDIKWDLKYHGDQGYMQSSYSPFFWPTTKNIVAATNELGINIPDDQASGNAIGGYYCPHNLDPFSVTRSSAEEAYYTSAVARSNFHLITGQQATRILTSKANASVKAIGVEYAASASADRQTITAKKEVILAAGSLHTPQLLQVSGIGDSTLLASIGVDTVVDLAAVGQNLHDHVSLALVNAVNTNFTQNNLQSNATFAAEARTQYDSEKRGPLTSPTGDFLLFLPLSKYSNATDAIHSAAASGNASISLPAGSPAEVAAGYQASYESLTQKLVADDAAFLEIIWADGVMVLGLQHPFSRGNVNAASSSIFDAPIADVGLLRNPLDLALLREGVRFGRRLAATQAIARLTPFEVVPGSNVTSDVDLDGFIRGSATTLFHPAGTCKMGPRSEGGVVDVNLKVYGVEGLRIVDASVIPMLPATHTMTTVFAVAERAADIIKGVVTLKCRG</sequence>
<dbReference type="GO" id="GO:0050660">
    <property type="term" value="F:flavin adenine dinucleotide binding"/>
    <property type="evidence" value="ECO:0007669"/>
    <property type="project" value="InterPro"/>
</dbReference>
<reference evidence="8 9" key="1">
    <citation type="journal article" date="2018" name="Front. Microbiol.">
        <title>Genome-Wide Analysis of Corynespora cassiicola Leaf Fall Disease Putative Effectors.</title>
        <authorList>
            <person name="Lopez D."/>
            <person name="Ribeiro S."/>
            <person name="Label P."/>
            <person name="Fumanal B."/>
            <person name="Venisse J.S."/>
            <person name="Kohler A."/>
            <person name="de Oliveira R.R."/>
            <person name="Labutti K."/>
            <person name="Lipzen A."/>
            <person name="Lail K."/>
            <person name="Bauer D."/>
            <person name="Ohm R.A."/>
            <person name="Barry K.W."/>
            <person name="Spatafora J."/>
            <person name="Grigoriev I.V."/>
            <person name="Martin F.M."/>
            <person name="Pujade-Renaud V."/>
        </authorList>
    </citation>
    <scope>NUCLEOTIDE SEQUENCE [LARGE SCALE GENOMIC DNA]</scope>
    <source>
        <strain evidence="8 9">Philippines</strain>
    </source>
</reference>
<dbReference type="PANTHER" id="PTHR11552">
    <property type="entry name" value="GLUCOSE-METHANOL-CHOLINE GMC OXIDOREDUCTASE"/>
    <property type="match status" value="1"/>
</dbReference>
<comment type="similarity">
    <text evidence="1 4">Belongs to the GMC oxidoreductase family.</text>
</comment>
<evidence type="ECO:0000256" key="2">
    <source>
        <dbReference type="PIRSR" id="PIRSR000137-1"/>
    </source>
</evidence>
<dbReference type="GO" id="GO:0044550">
    <property type="term" value="P:secondary metabolite biosynthetic process"/>
    <property type="evidence" value="ECO:0007669"/>
    <property type="project" value="TreeGrafter"/>
</dbReference>
<dbReference type="Gene3D" id="3.30.560.10">
    <property type="entry name" value="Glucose Oxidase, domain 3"/>
    <property type="match status" value="1"/>
</dbReference>
<feature type="active site" description="Proton donor" evidence="2">
    <location>
        <position position="552"/>
    </location>
</feature>
<dbReference type="SUPFAM" id="SSF51905">
    <property type="entry name" value="FAD/NAD(P)-binding domain"/>
    <property type="match status" value="1"/>
</dbReference>